<feature type="transmembrane region" description="Helical" evidence="1">
    <location>
        <begin position="110"/>
        <end position="130"/>
    </location>
</feature>
<feature type="non-terminal residue" evidence="4">
    <location>
        <position position="271"/>
    </location>
</feature>
<keyword evidence="5" id="KW-1185">Reference proteome</keyword>
<dbReference type="PANTHER" id="PTHR35152">
    <property type="entry name" value="DOMAIN SIGNALLING PROTEIN, PUTATIVE (AFU_ORTHOLOGUE AFUA_5G11310)-RELATED"/>
    <property type="match status" value="1"/>
</dbReference>
<evidence type="ECO:0000256" key="1">
    <source>
        <dbReference type="PROSITE-ProRule" id="PRU00244"/>
    </source>
</evidence>
<evidence type="ECO:0000313" key="4">
    <source>
        <dbReference type="EMBL" id="MBR7839089.1"/>
    </source>
</evidence>
<sequence>MGMISETGFGWLTPVLSYLMACVGGALGLRATLRAVHAVTARSRRNWLLSAAVAIGTGIWTMHFVAMLGFTVAGTQIRYDVLLTLASLLVAIVVVGVGVLIVARGEGRPLSLLAGGLATGFGVAAMHYLGMSAVHLNGKVDYAPWEVGASVAIATVAATAALWASLTIRSPLASLAASLVMGVAVSAMHYTGMAAVRVHVTPGAPPPSGATAMDFIFPLTVGLGSYLFLTAAYVGLSDTGRRPVPMMTPAPSAQAPVQAPMRAAVDGSGRR</sequence>
<evidence type="ECO:0000256" key="2">
    <source>
        <dbReference type="SAM" id="MobiDB-lite"/>
    </source>
</evidence>
<dbReference type="GO" id="GO:0016020">
    <property type="term" value="C:membrane"/>
    <property type="evidence" value="ECO:0007669"/>
    <property type="project" value="UniProtKB-UniRule"/>
</dbReference>
<keyword evidence="1" id="KW-0812">Transmembrane</keyword>
<accession>A0A941F1D4</accession>
<feature type="region of interest" description="Disordered" evidence="2">
    <location>
        <begin position="246"/>
        <end position="271"/>
    </location>
</feature>
<feature type="transmembrane region" description="Helical" evidence="1">
    <location>
        <begin position="82"/>
        <end position="103"/>
    </location>
</feature>
<dbReference type="PANTHER" id="PTHR35152:SF1">
    <property type="entry name" value="DOMAIN SIGNALLING PROTEIN, PUTATIVE (AFU_ORTHOLOGUE AFUA_5G11310)-RELATED"/>
    <property type="match status" value="1"/>
</dbReference>
<evidence type="ECO:0000313" key="5">
    <source>
        <dbReference type="Proteomes" id="UP000675781"/>
    </source>
</evidence>
<dbReference type="Proteomes" id="UP000675781">
    <property type="component" value="Unassembled WGS sequence"/>
</dbReference>
<dbReference type="RefSeq" id="WP_212533531.1">
    <property type="nucleotide sequence ID" value="NZ_JAGSOG010000376.1"/>
</dbReference>
<dbReference type="AlphaFoldDB" id="A0A941F1D4"/>
<feature type="transmembrane region" description="Helical" evidence="1">
    <location>
        <begin position="48"/>
        <end position="70"/>
    </location>
</feature>
<dbReference type="PROSITE" id="PS50924">
    <property type="entry name" value="MHYT"/>
    <property type="match status" value="1"/>
</dbReference>
<protein>
    <recommendedName>
        <fullName evidence="3">MHYT domain-containing protein</fullName>
    </recommendedName>
</protein>
<dbReference type="EMBL" id="JAGSOG010000376">
    <property type="protein sequence ID" value="MBR7839089.1"/>
    <property type="molecule type" value="Genomic_DNA"/>
</dbReference>
<feature type="domain" description="MHYT" evidence="3">
    <location>
        <begin position="9"/>
        <end position="199"/>
    </location>
</feature>
<feature type="transmembrane region" description="Helical" evidence="1">
    <location>
        <begin position="175"/>
        <end position="195"/>
    </location>
</feature>
<organism evidence="4 5">
    <name type="scientific">Actinospica durhamensis</name>
    <dbReference type="NCBI Taxonomy" id="1508375"/>
    <lineage>
        <taxon>Bacteria</taxon>
        <taxon>Bacillati</taxon>
        <taxon>Actinomycetota</taxon>
        <taxon>Actinomycetes</taxon>
        <taxon>Catenulisporales</taxon>
        <taxon>Actinospicaceae</taxon>
        <taxon>Actinospica</taxon>
    </lineage>
</organism>
<dbReference type="InterPro" id="IPR005330">
    <property type="entry name" value="MHYT_dom"/>
</dbReference>
<keyword evidence="1" id="KW-1133">Transmembrane helix</keyword>
<gene>
    <name evidence="4" type="ORF">KDL01_37835</name>
</gene>
<keyword evidence="1" id="KW-0472">Membrane</keyword>
<dbReference type="Pfam" id="PF03707">
    <property type="entry name" value="MHYT"/>
    <property type="match status" value="3"/>
</dbReference>
<comment type="caution">
    <text evidence="4">The sequence shown here is derived from an EMBL/GenBank/DDBJ whole genome shotgun (WGS) entry which is preliminary data.</text>
</comment>
<feature type="compositionally biased region" description="Low complexity" evidence="2">
    <location>
        <begin position="249"/>
        <end position="260"/>
    </location>
</feature>
<reference evidence="4" key="1">
    <citation type="submission" date="2021-04" db="EMBL/GenBank/DDBJ databases">
        <title>Genome based classification of Actinospica acidithermotolerans sp. nov., an actinobacterium isolated from an Indonesian hot spring.</title>
        <authorList>
            <person name="Kusuma A.B."/>
            <person name="Putra K.E."/>
            <person name="Nafisah S."/>
            <person name="Loh J."/>
            <person name="Nouioui I."/>
            <person name="Goodfellow M."/>
        </authorList>
    </citation>
    <scope>NUCLEOTIDE SEQUENCE</scope>
    <source>
        <strain evidence="4">CSCA 57</strain>
    </source>
</reference>
<feature type="transmembrane region" description="Helical" evidence="1">
    <location>
        <begin position="15"/>
        <end position="36"/>
    </location>
</feature>
<evidence type="ECO:0000259" key="3">
    <source>
        <dbReference type="PROSITE" id="PS50924"/>
    </source>
</evidence>
<feature type="transmembrane region" description="Helical" evidence="1">
    <location>
        <begin position="142"/>
        <end position="163"/>
    </location>
</feature>
<feature type="transmembrane region" description="Helical" evidence="1">
    <location>
        <begin position="215"/>
        <end position="236"/>
    </location>
</feature>
<proteinExistence type="predicted"/>
<name>A0A941F1D4_9ACTN</name>